<evidence type="ECO:0000313" key="1">
    <source>
        <dbReference type="EMBL" id="KAA0969835.1"/>
    </source>
</evidence>
<reference evidence="1 2" key="1">
    <citation type="submission" date="2019-08" db="EMBL/GenBank/DDBJ databases">
        <title>Aureimonas fodiniaquatilis sp. nov., isolated from a coal mine wastewater.</title>
        <authorList>
            <person name="Kim W."/>
        </authorList>
    </citation>
    <scope>NUCLEOTIDE SEQUENCE [LARGE SCALE GENOMIC DNA]</scope>
    <source>
        <strain evidence="1 2">CAU 1482</strain>
    </source>
</reference>
<dbReference type="Gene3D" id="3.40.190.10">
    <property type="entry name" value="Periplasmic binding protein-like II"/>
    <property type="match status" value="2"/>
</dbReference>
<comment type="caution">
    <text evidence="1">The sequence shown here is derived from an EMBL/GenBank/DDBJ whole genome shotgun (WGS) entry which is preliminary data.</text>
</comment>
<name>A0A5B0DV55_9HYPH</name>
<evidence type="ECO:0000313" key="2">
    <source>
        <dbReference type="Proteomes" id="UP000324738"/>
    </source>
</evidence>
<dbReference type="OrthoDB" id="6788250at2"/>
<dbReference type="PANTHER" id="PTHR30024">
    <property type="entry name" value="ALIPHATIC SULFONATES-BINDING PROTEIN-RELATED"/>
    <property type="match status" value="1"/>
</dbReference>
<dbReference type="PANTHER" id="PTHR30024:SF2">
    <property type="entry name" value="ABC TRANSPORTER SUBSTRATE-BINDING PROTEIN"/>
    <property type="match status" value="1"/>
</dbReference>
<dbReference type="AlphaFoldDB" id="A0A5B0DV55"/>
<gene>
    <name evidence="1" type="ORF">FPY71_13945</name>
</gene>
<dbReference type="Pfam" id="PF13379">
    <property type="entry name" value="NMT1_2"/>
    <property type="match status" value="1"/>
</dbReference>
<dbReference type="Proteomes" id="UP000324738">
    <property type="component" value="Unassembled WGS sequence"/>
</dbReference>
<sequence length="326" mass="34804">MAATALGLMTHGASAEVSTIRAAQQYGLSSLPLIIMEDQKLVEKHSEALGSPVTVEWVQLGGPGAMNEAIVSGDLDFGSAGMPSLLTLWDRTKGTRREVRGIGAVIEMPMDLMTTNPDVKSIADFKENDKIAVTTIKVSNQALLLQMAAAAEFGDENYEQLDPLTVSLPHPEATSMLLSGGGVITAHFSALPFQFAQAKADGVHTVTSSYDILGGPATNVAAFTTSQFRDANPNAYKAFVGALNEAAGIINADKRAAAETFKRVSNSQESVEDIQAMLDDPRVAITTTPRQTLKIAQFMHQIGRLKTDPQNVQDYFFEDVSLEGGS</sequence>
<proteinExistence type="predicted"/>
<dbReference type="EMBL" id="VTWH01000003">
    <property type="protein sequence ID" value="KAA0969835.1"/>
    <property type="molecule type" value="Genomic_DNA"/>
</dbReference>
<keyword evidence="2" id="KW-1185">Reference proteome</keyword>
<accession>A0A5B0DV55</accession>
<protein>
    <submittedName>
        <fullName evidence="1">ABC transporter substrate-binding protein</fullName>
    </submittedName>
</protein>
<organism evidence="1 2">
    <name type="scientific">Aureimonas fodinaquatilis</name>
    <dbReference type="NCBI Taxonomy" id="2565783"/>
    <lineage>
        <taxon>Bacteria</taxon>
        <taxon>Pseudomonadati</taxon>
        <taxon>Pseudomonadota</taxon>
        <taxon>Alphaproteobacteria</taxon>
        <taxon>Hyphomicrobiales</taxon>
        <taxon>Aurantimonadaceae</taxon>
        <taxon>Aureimonas</taxon>
    </lineage>
</organism>
<dbReference type="SUPFAM" id="SSF53850">
    <property type="entry name" value="Periplasmic binding protein-like II"/>
    <property type="match status" value="1"/>
</dbReference>